<dbReference type="InterPro" id="IPR035979">
    <property type="entry name" value="RBD_domain_sf"/>
</dbReference>
<reference evidence="4 5" key="1">
    <citation type="journal article" date="2020" name="ISME J.">
        <title>Uncovering the hidden diversity of litter-decomposition mechanisms in mushroom-forming fungi.</title>
        <authorList>
            <person name="Floudas D."/>
            <person name="Bentzer J."/>
            <person name="Ahren D."/>
            <person name="Johansson T."/>
            <person name="Persson P."/>
            <person name="Tunlid A."/>
        </authorList>
    </citation>
    <scope>NUCLEOTIDE SEQUENCE [LARGE SCALE GENOMIC DNA]</scope>
    <source>
        <strain evidence="4 5">CBS 146.42</strain>
    </source>
</reference>
<dbReference type="PROSITE" id="PS50102">
    <property type="entry name" value="RRM"/>
    <property type="match status" value="1"/>
</dbReference>
<dbReference type="Proteomes" id="UP000559027">
    <property type="component" value="Unassembled WGS sequence"/>
</dbReference>
<evidence type="ECO:0000313" key="5">
    <source>
        <dbReference type="Proteomes" id="UP000559027"/>
    </source>
</evidence>
<protein>
    <recommendedName>
        <fullName evidence="3">RRM domain-containing protein</fullName>
    </recommendedName>
</protein>
<evidence type="ECO:0000313" key="4">
    <source>
        <dbReference type="EMBL" id="KAF5353404.1"/>
    </source>
</evidence>
<keyword evidence="5" id="KW-1185">Reference proteome</keyword>
<dbReference type="SUPFAM" id="SSF54928">
    <property type="entry name" value="RNA-binding domain, RBD"/>
    <property type="match status" value="1"/>
</dbReference>
<organism evidence="4 5">
    <name type="scientific">Leucocoprinus leucothites</name>
    <dbReference type="NCBI Taxonomy" id="201217"/>
    <lineage>
        <taxon>Eukaryota</taxon>
        <taxon>Fungi</taxon>
        <taxon>Dikarya</taxon>
        <taxon>Basidiomycota</taxon>
        <taxon>Agaricomycotina</taxon>
        <taxon>Agaricomycetes</taxon>
        <taxon>Agaricomycetidae</taxon>
        <taxon>Agaricales</taxon>
        <taxon>Agaricineae</taxon>
        <taxon>Agaricaceae</taxon>
        <taxon>Leucocoprinus</taxon>
    </lineage>
</organism>
<feature type="compositionally biased region" description="Basic and acidic residues" evidence="2">
    <location>
        <begin position="256"/>
        <end position="282"/>
    </location>
</feature>
<dbReference type="PANTHER" id="PTHR23147">
    <property type="entry name" value="SERINE/ARGININE RICH SPLICING FACTOR"/>
    <property type="match status" value="1"/>
</dbReference>
<evidence type="ECO:0000256" key="1">
    <source>
        <dbReference type="PROSITE-ProRule" id="PRU00176"/>
    </source>
</evidence>
<dbReference type="AlphaFoldDB" id="A0A8H5D4C6"/>
<dbReference type="OrthoDB" id="5970at2759"/>
<name>A0A8H5D4C6_9AGAR</name>
<dbReference type="Pfam" id="PF00076">
    <property type="entry name" value="RRM_1"/>
    <property type="match status" value="1"/>
</dbReference>
<sequence length="289" mass="34773">MPRILFVSGFHPQTRARDLAYEFERFGPLSNTSNSFSVARIDSARTPALLHPLWQMRKDESPLVRVQRELSRKKYRFASTLSSIDYTFRREQNAQTLRPLHLSCSYAFVEFRNGRDAEDAYYDMHGRHFEGSRLSIQWAKNPPSSVWRYERRSPPRRDRERSRSPRRKDDRDRDHDRDRDRDSNRDRRRARSRSPDRRGGRTPSPDRPDRRRDDRDRDRDRNRDRDDRNGVDRDREHDRERDRDRARTPPLPAADEGTKKDHGVTGDDRDHHRDRDDKRENGRTPPYDN</sequence>
<evidence type="ECO:0000256" key="2">
    <source>
        <dbReference type="SAM" id="MobiDB-lite"/>
    </source>
</evidence>
<comment type="caution">
    <text evidence="4">The sequence shown here is derived from an EMBL/GenBank/DDBJ whole genome shotgun (WGS) entry which is preliminary data.</text>
</comment>
<dbReference type="InterPro" id="IPR000504">
    <property type="entry name" value="RRM_dom"/>
</dbReference>
<proteinExistence type="predicted"/>
<dbReference type="InterPro" id="IPR012677">
    <property type="entry name" value="Nucleotide-bd_a/b_plait_sf"/>
</dbReference>
<gene>
    <name evidence="4" type="ORF">D9756_008004</name>
</gene>
<evidence type="ECO:0000259" key="3">
    <source>
        <dbReference type="PROSITE" id="PS50102"/>
    </source>
</evidence>
<feature type="domain" description="RRM" evidence="3">
    <location>
        <begin position="3"/>
        <end position="141"/>
    </location>
</feature>
<dbReference type="EMBL" id="JAACJO010000010">
    <property type="protein sequence ID" value="KAF5353404.1"/>
    <property type="molecule type" value="Genomic_DNA"/>
</dbReference>
<feature type="compositionally biased region" description="Basic and acidic residues" evidence="2">
    <location>
        <begin position="193"/>
        <end position="247"/>
    </location>
</feature>
<keyword evidence="1" id="KW-0694">RNA-binding</keyword>
<dbReference type="GO" id="GO:0003723">
    <property type="term" value="F:RNA binding"/>
    <property type="evidence" value="ECO:0007669"/>
    <property type="project" value="UniProtKB-UniRule"/>
</dbReference>
<feature type="region of interest" description="Disordered" evidence="2">
    <location>
        <begin position="143"/>
        <end position="289"/>
    </location>
</feature>
<dbReference type="Gene3D" id="3.30.70.330">
    <property type="match status" value="1"/>
</dbReference>
<feature type="compositionally biased region" description="Basic and acidic residues" evidence="2">
    <location>
        <begin position="148"/>
        <end position="185"/>
    </location>
</feature>
<accession>A0A8H5D4C6</accession>
<dbReference type="InterPro" id="IPR050907">
    <property type="entry name" value="SRSF"/>
</dbReference>